<evidence type="ECO:0000256" key="8">
    <source>
        <dbReference type="RuleBase" id="RU363041"/>
    </source>
</evidence>
<accession>A0A077LTG3</accession>
<dbReference type="InterPro" id="IPR002781">
    <property type="entry name" value="TM_pro_TauE-like"/>
</dbReference>
<evidence type="ECO:0000256" key="3">
    <source>
        <dbReference type="ARBA" id="ARBA00022448"/>
    </source>
</evidence>
<keyword evidence="3" id="KW-0813">Transport</keyword>
<gene>
    <name evidence="9" type="ORF">BN12_1470019</name>
</gene>
<evidence type="ECO:0000256" key="4">
    <source>
        <dbReference type="ARBA" id="ARBA00022475"/>
    </source>
</evidence>
<comment type="caution">
    <text evidence="9">The sequence shown here is derived from an EMBL/GenBank/DDBJ whole genome shotgun (WGS) entry which is preliminary data.</text>
</comment>
<keyword evidence="4 8" id="KW-1003">Cell membrane</keyword>
<protein>
    <recommendedName>
        <fullName evidence="8">Probable membrane transporter protein</fullName>
    </recommendedName>
</protein>
<evidence type="ECO:0000256" key="2">
    <source>
        <dbReference type="ARBA" id="ARBA00009142"/>
    </source>
</evidence>
<evidence type="ECO:0000313" key="9">
    <source>
        <dbReference type="EMBL" id="CCH76793.1"/>
    </source>
</evidence>
<name>A0A077LTG3_9MICO</name>
<dbReference type="AlphaFoldDB" id="A0A077LTG3"/>
<dbReference type="GO" id="GO:0005886">
    <property type="term" value="C:plasma membrane"/>
    <property type="evidence" value="ECO:0007669"/>
    <property type="project" value="UniProtKB-SubCell"/>
</dbReference>
<keyword evidence="7 8" id="KW-0472">Membrane</keyword>
<keyword evidence="10" id="KW-1185">Reference proteome</keyword>
<comment type="similarity">
    <text evidence="2 8">Belongs to the 4-toluene sulfonate uptake permease (TSUP) (TC 2.A.102) family.</text>
</comment>
<evidence type="ECO:0000256" key="7">
    <source>
        <dbReference type="ARBA" id="ARBA00023136"/>
    </source>
</evidence>
<feature type="transmembrane region" description="Helical" evidence="8">
    <location>
        <begin position="35"/>
        <end position="62"/>
    </location>
</feature>
<feature type="transmembrane region" description="Helical" evidence="8">
    <location>
        <begin position="206"/>
        <end position="225"/>
    </location>
</feature>
<dbReference type="Proteomes" id="UP000035721">
    <property type="component" value="Unassembled WGS sequence"/>
</dbReference>
<organism evidence="9 10">
    <name type="scientific">Nostocoides japonicum T1-X7</name>
    <dbReference type="NCBI Taxonomy" id="1194083"/>
    <lineage>
        <taxon>Bacteria</taxon>
        <taxon>Bacillati</taxon>
        <taxon>Actinomycetota</taxon>
        <taxon>Actinomycetes</taxon>
        <taxon>Micrococcales</taxon>
        <taxon>Intrasporangiaceae</taxon>
        <taxon>Nostocoides</taxon>
    </lineage>
</organism>
<dbReference type="OrthoDB" id="3782574at2"/>
<proteinExistence type="inferred from homology"/>
<feature type="transmembrane region" description="Helical" evidence="8">
    <location>
        <begin position="232"/>
        <end position="250"/>
    </location>
</feature>
<evidence type="ECO:0000256" key="6">
    <source>
        <dbReference type="ARBA" id="ARBA00022989"/>
    </source>
</evidence>
<keyword evidence="5 8" id="KW-0812">Transmembrane</keyword>
<evidence type="ECO:0000313" key="10">
    <source>
        <dbReference type="Proteomes" id="UP000035721"/>
    </source>
</evidence>
<dbReference type="PANTHER" id="PTHR30269:SF0">
    <property type="entry name" value="MEMBRANE TRANSPORTER PROTEIN YFCA-RELATED"/>
    <property type="match status" value="1"/>
</dbReference>
<dbReference type="RefSeq" id="WP_157635510.1">
    <property type="nucleotide sequence ID" value="NZ_HF570958.1"/>
</dbReference>
<comment type="subcellular location">
    <subcellularLocation>
        <location evidence="1 8">Cell membrane</location>
        <topology evidence="1 8">Multi-pass membrane protein</topology>
    </subcellularLocation>
</comment>
<evidence type="ECO:0000256" key="1">
    <source>
        <dbReference type="ARBA" id="ARBA00004651"/>
    </source>
</evidence>
<sequence>MPTPAMSLLLVAGGVLAGIIGTAGGITSLVSYPVLLVAGLSPFAANVANLVALVACWPASAAVSRREVAEQRRWLPAGLVAAGVGGAAGTVLLLTTPSEVFDRVVPALVALGSITLLGQPALTTHVHRASGGRGAPAGVSLAVVAVVSIYGGYFGAGSGVMLLATALILLDGRMPVANAVKNMLAGASTAASAVVLLVAGPVDWGAVVPLAAGLFLGSLIGPVLARRLPSVVIRYAVALLGFVLAVRLAFG</sequence>
<dbReference type="STRING" id="1194083.BN12_1470019"/>
<dbReference type="InterPro" id="IPR052017">
    <property type="entry name" value="TSUP"/>
</dbReference>
<reference evidence="9 10" key="1">
    <citation type="journal article" date="2013" name="ISME J.">
        <title>A metabolic model for members of the genus Tetrasphaera involved in enhanced biological phosphorus removal.</title>
        <authorList>
            <person name="Kristiansen R."/>
            <person name="Nguyen H.T.T."/>
            <person name="Saunders A.M."/>
            <person name="Nielsen J.L."/>
            <person name="Wimmer R."/>
            <person name="Le V.Q."/>
            <person name="McIlroy S.J."/>
            <person name="Petrovski S."/>
            <person name="Seviour R.J."/>
            <person name="Calteau A."/>
            <person name="Nielsen K.L."/>
            <person name="Nielsen P.H."/>
        </authorList>
    </citation>
    <scope>NUCLEOTIDE SEQUENCE [LARGE SCALE GENOMIC DNA]</scope>
    <source>
        <strain evidence="9 10">T1-X7</strain>
    </source>
</reference>
<dbReference type="EMBL" id="CAJB01000054">
    <property type="protein sequence ID" value="CCH76793.1"/>
    <property type="molecule type" value="Genomic_DNA"/>
</dbReference>
<dbReference type="PANTHER" id="PTHR30269">
    <property type="entry name" value="TRANSMEMBRANE PROTEIN YFCA"/>
    <property type="match status" value="1"/>
</dbReference>
<feature type="transmembrane region" description="Helical" evidence="8">
    <location>
        <begin position="74"/>
        <end position="94"/>
    </location>
</feature>
<keyword evidence="6 8" id="KW-1133">Transmembrane helix</keyword>
<feature type="transmembrane region" description="Helical" evidence="8">
    <location>
        <begin position="141"/>
        <end position="170"/>
    </location>
</feature>
<evidence type="ECO:0000256" key="5">
    <source>
        <dbReference type="ARBA" id="ARBA00022692"/>
    </source>
</evidence>
<feature type="transmembrane region" description="Helical" evidence="8">
    <location>
        <begin position="182"/>
        <end position="200"/>
    </location>
</feature>
<dbReference type="Pfam" id="PF01925">
    <property type="entry name" value="TauE"/>
    <property type="match status" value="1"/>
</dbReference>